<evidence type="ECO:0000313" key="3">
    <source>
        <dbReference type="Proteomes" id="UP000030111"/>
    </source>
</evidence>
<organism evidence="2 3">
    <name type="scientific">Flavobacterium subsaxonicum WB 4.1-42 = DSM 21790</name>
    <dbReference type="NCBI Taxonomy" id="1121898"/>
    <lineage>
        <taxon>Bacteria</taxon>
        <taxon>Pseudomonadati</taxon>
        <taxon>Bacteroidota</taxon>
        <taxon>Flavobacteriia</taxon>
        <taxon>Flavobacteriales</taxon>
        <taxon>Flavobacteriaceae</taxon>
        <taxon>Flavobacterium</taxon>
    </lineage>
</organism>
<protein>
    <recommendedName>
        <fullName evidence="4">DUF4468 domain-containing protein</fullName>
    </recommendedName>
</protein>
<accession>A0A0A2MK93</accession>
<keyword evidence="3" id="KW-1185">Reference proteome</keyword>
<proteinExistence type="predicted"/>
<feature type="chain" id="PRO_5002003348" description="DUF4468 domain-containing protein" evidence="1">
    <location>
        <begin position="19"/>
        <end position="174"/>
    </location>
</feature>
<dbReference type="RefSeq" id="WP_026992909.1">
    <property type="nucleotide sequence ID" value="NZ_JRLY01000007.1"/>
</dbReference>
<dbReference type="STRING" id="1121898.GCA_000422725_02563"/>
<keyword evidence="1" id="KW-0732">Signal</keyword>
<name>A0A0A2MK93_9FLAO</name>
<dbReference type="Proteomes" id="UP000030111">
    <property type="component" value="Unassembled WGS sequence"/>
</dbReference>
<comment type="caution">
    <text evidence="2">The sequence shown here is derived from an EMBL/GenBank/DDBJ whole genome shotgun (WGS) entry which is preliminary data.</text>
</comment>
<dbReference type="EMBL" id="JRLY01000007">
    <property type="protein sequence ID" value="KGO93062.1"/>
    <property type="molecule type" value="Genomic_DNA"/>
</dbReference>
<evidence type="ECO:0000256" key="1">
    <source>
        <dbReference type="SAM" id="SignalP"/>
    </source>
</evidence>
<dbReference type="OrthoDB" id="1357433at2"/>
<evidence type="ECO:0008006" key="4">
    <source>
        <dbReference type="Google" id="ProtNLM"/>
    </source>
</evidence>
<reference evidence="2 3" key="1">
    <citation type="submission" date="2013-09" db="EMBL/GenBank/DDBJ databases">
        <authorList>
            <person name="Zeng Z."/>
            <person name="Chen C."/>
        </authorList>
    </citation>
    <scope>NUCLEOTIDE SEQUENCE [LARGE SCALE GENOMIC DNA]</scope>
    <source>
        <strain evidence="2 3">WB 4.1-42</strain>
    </source>
</reference>
<dbReference type="AlphaFoldDB" id="A0A0A2MK93"/>
<dbReference type="eggNOG" id="ENOG5032QR9">
    <property type="taxonomic scope" value="Bacteria"/>
</dbReference>
<feature type="signal peptide" evidence="1">
    <location>
        <begin position="1"/>
        <end position="18"/>
    </location>
</feature>
<evidence type="ECO:0000313" key="2">
    <source>
        <dbReference type="EMBL" id="KGO93062.1"/>
    </source>
</evidence>
<gene>
    <name evidence="2" type="ORF">Q766_10640</name>
</gene>
<sequence>MLKLYTFVCVLVGVAALAQPPRMELEPNGFAPVQVTIPSIPNEKLVEITKAWAAEYNKYGQRNNRGFDATDVTNNTITISAFKKNAFYYRDRGEAFEHKINYSMKIVFSQNSYSVTFTVNKIFTDSDVELEYNIPNYFTSAGKLKEGYLELDTSLETTVNDIVNSHYNFIVNYK</sequence>